<dbReference type="GO" id="GO:0043625">
    <property type="term" value="C:delta DNA polymerase complex"/>
    <property type="evidence" value="ECO:0007669"/>
    <property type="project" value="TreeGrafter"/>
</dbReference>
<feature type="non-terminal residue" evidence="1">
    <location>
        <position position="62"/>
    </location>
</feature>
<dbReference type="STRING" id="554065.E1ZLL6"/>
<dbReference type="GeneID" id="17352670"/>
<dbReference type="InterPro" id="IPR007218">
    <property type="entry name" value="DNA_pol_delta_4"/>
</dbReference>
<protein>
    <recommendedName>
        <fullName evidence="3">DNA polymerase delta subunit 4</fullName>
    </recommendedName>
</protein>
<accession>E1ZLL6</accession>
<dbReference type="GO" id="GO:0000731">
    <property type="term" value="P:DNA synthesis involved in DNA repair"/>
    <property type="evidence" value="ECO:0007669"/>
    <property type="project" value="InterPro"/>
</dbReference>
<dbReference type="OrthoDB" id="337486at2759"/>
<dbReference type="GO" id="GO:0006261">
    <property type="term" value="P:DNA-templated DNA replication"/>
    <property type="evidence" value="ECO:0007669"/>
    <property type="project" value="TreeGrafter"/>
</dbReference>
<gene>
    <name evidence="1" type="ORF">CHLNCDRAFT_15250</name>
</gene>
<keyword evidence="2" id="KW-1185">Reference proteome</keyword>
<evidence type="ECO:0000313" key="2">
    <source>
        <dbReference type="Proteomes" id="UP000008141"/>
    </source>
</evidence>
<name>E1ZLL6_CHLVA</name>
<proteinExistence type="predicted"/>
<sequence>QDAADEATLRQFDLDSRFGPCSGITRLERWERAVELGLDPPAEVPQLVRRHGTNSLFNKDLF</sequence>
<dbReference type="AlphaFoldDB" id="E1ZLL6"/>
<evidence type="ECO:0008006" key="3">
    <source>
        <dbReference type="Google" id="ProtNLM"/>
    </source>
</evidence>
<dbReference type="Proteomes" id="UP000008141">
    <property type="component" value="Unassembled WGS sequence"/>
</dbReference>
<dbReference type="eggNOG" id="ENOG502SC9I">
    <property type="taxonomic scope" value="Eukaryota"/>
</dbReference>
<feature type="non-terminal residue" evidence="1">
    <location>
        <position position="1"/>
    </location>
</feature>
<dbReference type="RefSeq" id="XP_005845390.1">
    <property type="nucleotide sequence ID" value="XM_005845328.1"/>
</dbReference>
<dbReference type="PANTHER" id="PTHR14303">
    <property type="entry name" value="DNA POLYMERASE DELTA SUBUNIT 4"/>
    <property type="match status" value="1"/>
</dbReference>
<evidence type="ECO:0000313" key="1">
    <source>
        <dbReference type="EMBL" id="EFN53288.1"/>
    </source>
</evidence>
<dbReference type="Pfam" id="PF04081">
    <property type="entry name" value="DNA_pol_delta_4"/>
    <property type="match status" value="1"/>
</dbReference>
<dbReference type="InParanoid" id="E1ZLL6"/>
<organism evidence="2">
    <name type="scientific">Chlorella variabilis</name>
    <name type="common">Green alga</name>
    <dbReference type="NCBI Taxonomy" id="554065"/>
    <lineage>
        <taxon>Eukaryota</taxon>
        <taxon>Viridiplantae</taxon>
        <taxon>Chlorophyta</taxon>
        <taxon>core chlorophytes</taxon>
        <taxon>Trebouxiophyceae</taxon>
        <taxon>Chlorellales</taxon>
        <taxon>Chlorellaceae</taxon>
        <taxon>Chlorella clade</taxon>
        <taxon>Chlorella</taxon>
    </lineage>
</organism>
<dbReference type="OMA" id="EIGARDC"/>
<dbReference type="KEGG" id="cvr:CHLNCDRAFT_15250"/>
<dbReference type="EMBL" id="GL433852">
    <property type="protein sequence ID" value="EFN53288.1"/>
    <property type="molecule type" value="Genomic_DNA"/>
</dbReference>
<reference evidence="1 2" key="1">
    <citation type="journal article" date="2010" name="Plant Cell">
        <title>The Chlorella variabilis NC64A genome reveals adaptation to photosymbiosis, coevolution with viruses, and cryptic sex.</title>
        <authorList>
            <person name="Blanc G."/>
            <person name="Duncan G."/>
            <person name="Agarkova I."/>
            <person name="Borodovsky M."/>
            <person name="Gurnon J."/>
            <person name="Kuo A."/>
            <person name="Lindquist E."/>
            <person name="Lucas S."/>
            <person name="Pangilinan J."/>
            <person name="Polle J."/>
            <person name="Salamov A."/>
            <person name="Terry A."/>
            <person name="Yamada T."/>
            <person name="Dunigan D.D."/>
            <person name="Grigoriev I.V."/>
            <person name="Claverie J.M."/>
            <person name="Van Etten J.L."/>
        </authorList>
    </citation>
    <scope>NUCLEOTIDE SEQUENCE [LARGE SCALE GENOMIC DNA]</scope>
    <source>
        <strain evidence="1 2">NC64A</strain>
    </source>
</reference>
<dbReference type="PANTHER" id="PTHR14303:SF0">
    <property type="entry name" value="DNA POLYMERASE DELTA SUBUNIT 4"/>
    <property type="match status" value="1"/>
</dbReference>
<dbReference type="GO" id="GO:0003887">
    <property type="term" value="F:DNA-directed DNA polymerase activity"/>
    <property type="evidence" value="ECO:0007669"/>
    <property type="project" value="TreeGrafter"/>
</dbReference>